<feature type="domain" description="CAAX prenyl protease 2/Lysostaphin resistance protein A-like" evidence="2">
    <location>
        <begin position="49"/>
        <end position="146"/>
    </location>
</feature>
<feature type="transmembrane region" description="Helical" evidence="1">
    <location>
        <begin position="48"/>
        <end position="68"/>
    </location>
</feature>
<reference evidence="3 4" key="1">
    <citation type="submission" date="2020-04" db="EMBL/GenBank/DDBJ databases">
        <authorList>
            <person name="Yoon J."/>
        </authorList>
    </citation>
    <scope>NUCLEOTIDE SEQUENCE [LARGE SCALE GENOMIC DNA]</scope>
    <source>
        <strain evidence="3 4">DJ-13</strain>
    </source>
</reference>
<sequence length="162" mass="18866">MKKKVFINLLLWNVIIAFGIGMFVGALIELLNLDVGDNEVEKMFEEYSPLMIFFLAVILAPIIEETIFRGPLVLFKNSKTFPFFFYILAFLFGFVHLFNFESYENAIWFAPFLFLPQLVTGVFLSYIRVRMGLLYSMLFHALFNLVLLGPFILLEIFKPTVH</sequence>
<keyword evidence="1" id="KW-0812">Transmembrane</keyword>
<comment type="caution">
    <text evidence="3">The sequence shown here is derived from an EMBL/GenBank/DDBJ whole genome shotgun (WGS) entry which is preliminary data.</text>
</comment>
<feature type="transmembrane region" description="Helical" evidence="1">
    <location>
        <begin position="106"/>
        <end position="126"/>
    </location>
</feature>
<keyword evidence="1" id="KW-1133">Transmembrane helix</keyword>
<protein>
    <submittedName>
        <fullName evidence="3">CPBP family intramembrane metalloprotease</fullName>
    </submittedName>
</protein>
<feature type="transmembrane region" description="Helical" evidence="1">
    <location>
        <begin position="133"/>
        <end position="154"/>
    </location>
</feature>
<feature type="transmembrane region" description="Helical" evidence="1">
    <location>
        <begin position="7"/>
        <end position="28"/>
    </location>
</feature>
<organism evidence="3 4">
    <name type="scientific">Croceivirga thetidis</name>
    <dbReference type="NCBI Taxonomy" id="2721623"/>
    <lineage>
        <taxon>Bacteria</taxon>
        <taxon>Pseudomonadati</taxon>
        <taxon>Bacteroidota</taxon>
        <taxon>Flavobacteriia</taxon>
        <taxon>Flavobacteriales</taxon>
        <taxon>Flavobacteriaceae</taxon>
        <taxon>Croceivirga</taxon>
    </lineage>
</organism>
<keyword evidence="3" id="KW-0378">Hydrolase</keyword>
<evidence type="ECO:0000313" key="3">
    <source>
        <dbReference type="EMBL" id="NKI32169.1"/>
    </source>
</evidence>
<keyword evidence="1" id="KW-0472">Membrane</keyword>
<keyword evidence="3" id="KW-0645">Protease</keyword>
<proteinExistence type="predicted"/>
<feature type="transmembrane region" description="Helical" evidence="1">
    <location>
        <begin position="80"/>
        <end position="100"/>
    </location>
</feature>
<accession>A0ABX1GQJ2</accession>
<dbReference type="RefSeq" id="WP_168552387.1">
    <property type="nucleotide sequence ID" value="NZ_JAAWWL010000002.1"/>
</dbReference>
<dbReference type="GO" id="GO:0008237">
    <property type="term" value="F:metallopeptidase activity"/>
    <property type="evidence" value="ECO:0007669"/>
    <property type="project" value="UniProtKB-KW"/>
</dbReference>
<dbReference type="Pfam" id="PF02517">
    <property type="entry name" value="Rce1-like"/>
    <property type="match status" value="1"/>
</dbReference>
<gene>
    <name evidence="3" type="ORF">HCU67_09470</name>
</gene>
<keyword evidence="3" id="KW-0482">Metalloprotease</keyword>
<name>A0ABX1GQJ2_9FLAO</name>
<dbReference type="InterPro" id="IPR003675">
    <property type="entry name" value="Rce1/LyrA-like_dom"/>
</dbReference>
<evidence type="ECO:0000256" key="1">
    <source>
        <dbReference type="SAM" id="Phobius"/>
    </source>
</evidence>
<evidence type="ECO:0000259" key="2">
    <source>
        <dbReference type="Pfam" id="PF02517"/>
    </source>
</evidence>
<evidence type="ECO:0000313" key="4">
    <source>
        <dbReference type="Proteomes" id="UP000718451"/>
    </source>
</evidence>
<keyword evidence="4" id="KW-1185">Reference proteome</keyword>
<dbReference type="Proteomes" id="UP000718451">
    <property type="component" value="Unassembled WGS sequence"/>
</dbReference>
<dbReference type="EMBL" id="JAAWWL010000002">
    <property type="protein sequence ID" value="NKI32169.1"/>
    <property type="molecule type" value="Genomic_DNA"/>
</dbReference>